<evidence type="ECO:0000313" key="3">
    <source>
        <dbReference type="Proteomes" id="UP000245216"/>
    </source>
</evidence>
<name>A0A2U2BQL4_ALCFA</name>
<dbReference type="Gene3D" id="3.40.50.150">
    <property type="entry name" value="Vaccinia Virus protein VP39"/>
    <property type="match status" value="1"/>
</dbReference>
<dbReference type="STRING" id="511.UZ73_00115"/>
<dbReference type="Proteomes" id="UP000245216">
    <property type="component" value="Unassembled WGS sequence"/>
</dbReference>
<dbReference type="InterPro" id="IPR046076">
    <property type="entry name" value="DUF6094"/>
</dbReference>
<sequence length="397" mass="45037">MANLRLKQQAWCLAVRSRSLMVRRCDMALLFTRLARNFVKAGYYPTDDETLQRIQHFLMPASRPMRLLDPCCGEGAALADIRLGLQERAGEVSVSIEALGVEFDKERAWHAKTLLDRVIHADLHDVVVKARSIGLLFLNPPYGFGISDAANMANADSDKAERLERTFLKKTASFLVEGGVLIYIIPYYALDAEIRTFLARNFDNLRFFMAPEQQFKQCVIFGTKIRSTHPRKSVLDWLAQAQAGEFVDQVLPEVCDDEPYQVPAVDAELDFHAVRIDAAQLKDELNTWKASLLWQGFDVHFSQVRTSHRRPLRTMTQWHLALALAAGQVTGCIESKDGRIFLIKGDTFKKKERIQNLEVDEKGNVSETITMLDKFVPTINAIEFTADHRLGQIVKIN</sequence>
<reference evidence="2 3" key="1">
    <citation type="submission" date="2018-05" db="EMBL/GenBank/DDBJ databases">
        <title>Genome Sequence of an Efficient Indole-Degrading Bacterium, Alcaligenes sp.YBY.</title>
        <authorList>
            <person name="Yang B."/>
        </authorList>
    </citation>
    <scope>NUCLEOTIDE SEQUENCE [LARGE SCALE GENOMIC DNA]</scope>
    <source>
        <strain evidence="2 3">YBY</strain>
    </source>
</reference>
<organism evidence="2 3">
    <name type="scientific">Alcaligenes faecalis</name>
    <dbReference type="NCBI Taxonomy" id="511"/>
    <lineage>
        <taxon>Bacteria</taxon>
        <taxon>Pseudomonadati</taxon>
        <taxon>Pseudomonadota</taxon>
        <taxon>Betaproteobacteria</taxon>
        <taxon>Burkholderiales</taxon>
        <taxon>Alcaligenaceae</taxon>
        <taxon>Alcaligenes</taxon>
    </lineage>
</organism>
<comment type="caution">
    <text evidence="2">The sequence shown here is derived from an EMBL/GenBank/DDBJ whole genome shotgun (WGS) entry which is preliminary data.</text>
</comment>
<dbReference type="AlphaFoldDB" id="A0A2U2BQL4"/>
<keyword evidence="2" id="KW-0808">Transferase</keyword>
<dbReference type="Pfam" id="PF19587">
    <property type="entry name" value="DUF6094"/>
    <property type="match status" value="1"/>
</dbReference>
<protein>
    <submittedName>
        <fullName evidence="2">SAM-dependent methyltransferase</fullName>
    </submittedName>
</protein>
<dbReference type="InterPro" id="IPR029063">
    <property type="entry name" value="SAM-dependent_MTases_sf"/>
</dbReference>
<accession>A0A2U2BQL4</accession>
<keyword evidence="2" id="KW-0489">Methyltransferase</keyword>
<dbReference type="EMBL" id="QEXO01000001">
    <property type="protein sequence ID" value="PWE16303.1"/>
    <property type="molecule type" value="Genomic_DNA"/>
</dbReference>
<evidence type="ECO:0000313" key="2">
    <source>
        <dbReference type="EMBL" id="PWE16303.1"/>
    </source>
</evidence>
<feature type="domain" description="DUF6094" evidence="1">
    <location>
        <begin position="29"/>
        <end position="233"/>
    </location>
</feature>
<gene>
    <name evidence="2" type="ORF">DF183_04940</name>
</gene>
<dbReference type="SUPFAM" id="SSF53335">
    <property type="entry name" value="S-adenosyl-L-methionine-dependent methyltransferases"/>
    <property type="match status" value="1"/>
</dbReference>
<dbReference type="PRINTS" id="PR00507">
    <property type="entry name" value="N12N6MTFRASE"/>
</dbReference>
<evidence type="ECO:0000259" key="1">
    <source>
        <dbReference type="Pfam" id="PF19587"/>
    </source>
</evidence>
<dbReference type="GO" id="GO:0032259">
    <property type="term" value="P:methylation"/>
    <property type="evidence" value="ECO:0007669"/>
    <property type="project" value="UniProtKB-KW"/>
</dbReference>
<dbReference type="GO" id="GO:0008168">
    <property type="term" value="F:methyltransferase activity"/>
    <property type="evidence" value="ECO:0007669"/>
    <property type="project" value="UniProtKB-KW"/>
</dbReference>
<proteinExistence type="predicted"/>
<reference evidence="2 3" key="2">
    <citation type="submission" date="2018-05" db="EMBL/GenBank/DDBJ databases">
        <authorList>
            <person name="Lanie J.A."/>
            <person name="Ng W.-L."/>
            <person name="Kazmierczak K.M."/>
            <person name="Andrzejewski T.M."/>
            <person name="Davidsen T.M."/>
            <person name="Wayne K.J."/>
            <person name="Tettelin H."/>
            <person name="Glass J.I."/>
            <person name="Rusch D."/>
            <person name="Podicherti R."/>
            <person name="Tsui H.-C.T."/>
            <person name="Winkler M.E."/>
        </authorList>
    </citation>
    <scope>NUCLEOTIDE SEQUENCE [LARGE SCALE GENOMIC DNA]</scope>
    <source>
        <strain evidence="2 3">YBY</strain>
    </source>
</reference>